<feature type="transmembrane region" description="Helical" evidence="5">
    <location>
        <begin position="47"/>
        <end position="68"/>
    </location>
</feature>
<evidence type="ECO:0000313" key="7">
    <source>
        <dbReference type="Proteomes" id="UP001183226"/>
    </source>
</evidence>
<comment type="subcellular location">
    <subcellularLocation>
        <location evidence="1">Membrane</location>
        <topology evidence="1">Multi-pass membrane protein</topology>
    </subcellularLocation>
</comment>
<reference evidence="7" key="1">
    <citation type="submission" date="2023-07" db="EMBL/GenBank/DDBJ databases">
        <title>30 novel species of actinomycetes from the DSMZ collection.</title>
        <authorList>
            <person name="Nouioui I."/>
        </authorList>
    </citation>
    <scope>NUCLEOTIDE SEQUENCE [LARGE SCALE GENOMIC DNA]</scope>
    <source>
        <strain evidence="7">DSM 45055</strain>
    </source>
</reference>
<evidence type="ECO:0000256" key="2">
    <source>
        <dbReference type="ARBA" id="ARBA00022692"/>
    </source>
</evidence>
<keyword evidence="4 5" id="KW-0472">Membrane</keyword>
<keyword evidence="3 5" id="KW-1133">Transmembrane helix</keyword>
<sequence length="127" mass="12958">MDLALWIVAGLLALAFGAGGALKIVVPKEKIITVRTGRWAEDWSPGAIKAIGALEVLAAAGLVLPAALGVAPVLVPLAAVGLVLVMAGAIIVHARRGEGKQILGNLVYVVLAAFVAWGRFNPAPPIL</sequence>
<name>A0ABU2KNN0_9ACTN</name>
<dbReference type="RefSeq" id="WP_311543311.1">
    <property type="nucleotide sequence ID" value="NZ_JAVREK010000002.1"/>
</dbReference>
<dbReference type="EMBL" id="JAVREK010000002">
    <property type="protein sequence ID" value="MDT0300872.1"/>
    <property type="molecule type" value="Genomic_DNA"/>
</dbReference>
<gene>
    <name evidence="6" type="ORF">RM446_01960</name>
</gene>
<feature type="transmembrane region" description="Helical" evidence="5">
    <location>
        <begin position="74"/>
        <end position="95"/>
    </location>
</feature>
<protein>
    <submittedName>
        <fullName evidence="6">DoxX family protein</fullName>
    </submittedName>
</protein>
<comment type="caution">
    <text evidence="6">The sequence shown here is derived from an EMBL/GenBank/DDBJ whole genome shotgun (WGS) entry which is preliminary data.</text>
</comment>
<dbReference type="Proteomes" id="UP001183226">
    <property type="component" value="Unassembled WGS sequence"/>
</dbReference>
<evidence type="ECO:0000313" key="6">
    <source>
        <dbReference type="EMBL" id="MDT0300872.1"/>
    </source>
</evidence>
<accession>A0ABU2KNN0</accession>
<proteinExistence type="predicted"/>
<dbReference type="Pfam" id="PF13564">
    <property type="entry name" value="DoxX_2"/>
    <property type="match status" value="1"/>
</dbReference>
<evidence type="ECO:0000256" key="4">
    <source>
        <dbReference type="ARBA" id="ARBA00023136"/>
    </source>
</evidence>
<evidence type="ECO:0000256" key="3">
    <source>
        <dbReference type="ARBA" id="ARBA00022989"/>
    </source>
</evidence>
<feature type="transmembrane region" description="Helical" evidence="5">
    <location>
        <begin position="102"/>
        <end position="120"/>
    </location>
</feature>
<keyword evidence="7" id="KW-1185">Reference proteome</keyword>
<evidence type="ECO:0000256" key="5">
    <source>
        <dbReference type="SAM" id="Phobius"/>
    </source>
</evidence>
<feature type="transmembrane region" description="Helical" evidence="5">
    <location>
        <begin position="6"/>
        <end position="26"/>
    </location>
</feature>
<dbReference type="InterPro" id="IPR032808">
    <property type="entry name" value="DoxX"/>
</dbReference>
<organism evidence="6 7">
    <name type="scientific">Streptomonospora wellingtoniae</name>
    <dbReference type="NCBI Taxonomy" id="3075544"/>
    <lineage>
        <taxon>Bacteria</taxon>
        <taxon>Bacillati</taxon>
        <taxon>Actinomycetota</taxon>
        <taxon>Actinomycetes</taxon>
        <taxon>Streptosporangiales</taxon>
        <taxon>Nocardiopsidaceae</taxon>
        <taxon>Streptomonospora</taxon>
    </lineage>
</organism>
<evidence type="ECO:0000256" key="1">
    <source>
        <dbReference type="ARBA" id="ARBA00004141"/>
    </source>
</evidence>
<keyword evidence="2 5" id="KW-0812">Transmembrane</keyword>